<evidence type="ECO:0000313" key="3">
    <source>
        <dbReference type="Proteomes" id="UP000298180"/>
    </source>
</evidence>
<dbReference type="InterPro" id="IPR025737">
    <property type="entry name" value="FApF"/>
</dbReference>
<keyword evidence="1" id="KW-1133">Transmembrane helix</keyword>
<keyword evidence="1" id="KW-0812">Transmembrane</keyword>
<sequence>MKRWVNAGSNSCAFYESTLIIIRGQDVPTRERLKPPPGDIPLSSFIPGSALGVALASTLLCAPAHAADGFKLRYPLSGTLGGEVLAPIDKPGWFGSAMVTQIRVDKVTDDTGNSRQQPVAGTFATPAPVAGAVRTANFSGSVAIETEQDQTQANLILGYLTQQTWAGGRLSFAVNVPYTTKLERKLALSGATPALGTLQPALTSPPLPPGAAATAQAAAQAGFASGYQANLAAQSAAGTVEMSGIGDVEVGAAWAWQQHQLKVVAGAVLALPTGEYDAASTANIGFGNYYTLRPGVMVAWSPNQTITLAGKASFGISSRNKDNDVRSGNFAGIDAVAMTRTPIGVVGGQFIRVQQVQDDSGGTFGPNRFRANGAGLFYTTLVPVLGAALNLQYMKMIDTRNAMSGSFYQVRLSKQF</sequence>
<gene>
    <name evidence="2" type="ORF">EZ313_04505</name>
</gene>
<proteinExistence type="predicted"/>
<name>A0A4Z0C6C2_9BURK</name>
<keyword evidence="3" id="KW-1185">Reference proteome</keyword>
<feature type="transmembrane region" description="Helical" evidence="1">
    <location>
        <begin position="375"/>
        <end position="393"/>
    </location>
</feature>
<dbReference type="OrthoDB" id="8639774at2"/>
<evidence type="ECO:0000256" key="1">
    <source>
        <dbReference type="SAM" id="Phobius"/>
    </source>
</evidence>
<comment type="caution">
    <text evidence="2">The sequence shown here is derived from an EMBL/GenBank/DDBJ whole genome shotgun (WGS) entry which is preliminary data.</text>
</comment>
<dbReference type="AlphaFoldDB" id="A0A4Z0C6C2"/>
<organism evidence="2 3">
    <name type="scientific">Ramlibacter henchirensis</name>
    <dbReference type="NCBI Taxonomy" id="204072"/>
    <lineage>
        <taxon>Bacteria</taxon>
        <taxon>Pseudomonadati</taxon>
        <taxon>Pseudomonadota</taxon>
        <taxon>Betaproteobacteria</taxon>
        <taxon>Burkholderiales</taxon>
        <taxon>Comamonadaceae</taxon>
        <taxon>Ramlibacter</taxon>
    </lineage>
</organism>
<evidence type="ECO:0000313" key="2">
    <source>
        <dbReference type="EMBL" id="TFZ05918.1"/>
    </source>
</evidence>
<protein>
    <submittedName>
        <fullName evidence="2">Transporter</fullName>
    </submittedName>
</protein>
<dbReference type="EMBL" id="SMLM01000001">
    <property type="protein sequence ID" value="TFZ05918.1"/>
    <property type="molecule type" value="Genomic_DNA"/>
</dbReference>
<dbReference type="Pfam" id="PF13557">
    <property type="entry name" value="Phenol_MetA_deg"/>
    <property type="match status" value="1"/>
</dbReference>
<keyword evidence="1" id="KW-0472">Membrane</keyword>
<accession>A0A4Z0C6C2</accession>
<dbReference type="Proteomes" id="UP000298180">
    <property type="component" value="Unassembled WGS sequence"/>
</dbReference>
<reference evidence="2 3" key="1">
    <citation type="submission" date="2019-03" db="EMBL/GenBank/DDBJ databases">
        <title>Ramlibacter henchirensis DSM 14656, whole genome shotgun sequence.</title>
        <authorList>
            <person name="Zhang X."/>
            <person name="Feng G."/>
            <person name="Zhu H."/>
        </authorList>
    </citation>
    <scope>NUCLEOTIDE SEQUENCE [LARGE SCALE GENOMIC DNA]</scope>
    <source>
        <strain evidence="2 3">DSM 14656</strain>
    </source>
</reference>